<feature type="compositionally biased region" description="Basic residues" evidence="2">
    <location>
        <begin position="27"/>
        <end position="37"/>
    </location>
</feature>
<evidence type="ECO:0000256" key="1">
    <source>
        <dbReference type="ARBA" id="ARBA00006795"/>
    </source>
</evidence>
<comment type="caution">
    <text evidence="5">The sequence shown here is derived from an EMBL/GenBank/DDBJ whole genome shotgun (WGS) entry which is preliminary data.</text>
</comment>
<organism evidence="5 6">
    <name type="scientific">Ceratocystis lukuohia</name>
    <dbReference type="NCBI Taxonomy" id="2019550"/>
    <lineage>
        <taxon>Eukaryota</taxon>
        <taxon>Fungi</taxon>
        <taxon>Dikarya</taxon>
        <taxon>Ascomycota</taxon>
        <taxon>Pezizomycotina</taxon>
        <taxon>Sordariomycetes</taxon>
        <taxon>Hypocreomycetidae</taxon>
        <taxon>Microascales</taxon>
        <taxon>Ceratocystidaceae</taxon>
        <taxon>Ceratocystis</taxon>
    </lineage>
</organism>
<sequence length="1004" mass="115260">MDSDLAAFEKSLAAEKEQRDREAEREKRHHQKSSGHHRSSEGSNRHHESRSSRHRHKDRDRDRRDKEREEHSTSRHHERTHGHKSSRHHSSSHSHKDRTRGHDHEDDEDRHRHKRSRYDNEKRNRSRERSRIRDTKNHHIPHDKMDSSTYSSSSQPNAEAASAPKPSRDSWMTAPSSLDIDYVHRHTKEAPPSRPPQETAPRELHRRELNQGLNSLPLVAADSDSEFEPEDEIKINYKFGDEGSKWRMVKLEAVYRTAKEESRPVDDVALERYGSLQEFDIAREEKDETEKRRLYGAGYEVKDGPDGSLYAERIKSAPKANLPAARHQPNIPLRSGIRMPHEQGSASTPSATIPIDQTALNRMRAAMMKAKLRKAPNAAKLEEEYNSAAAAFATNPNATTASKDVILGAMESRLLAGTRGETKAVDTKRGRERGTVVENTDMSIEDMVREERRTRGATGGEAMRMAERIAKDTKFDADLDYMDENAAKLAQRVHKSEINLKNTAVHEFQKVQRILDNCQLCEHEDSGTPPVAPVVALATRVYLTLSPDPAIAQDAAVIVPRIHHTNLLECDDDEWEEIRNFMKSLTRMYHDQGRDVVFYENAAAPHRRPHAAMVAVPIPYEDGAMVPAYFREAFLSADEEWSQHKKVIDTGKAAREGLGRSAFRKMIAKEAPYFHAWFTLDGGLGHVIENSDKWPRGDLFAREVLGGMMDVAPEIQKKQGRWNRNDRRVDGFKSKWRKFDWTRVFEQKDILSPTEIESVTFRWQFFQVTVERDNQLHHGHMGIKGNELADTQAKLGCQGLVTEHRFSLAGARRWRRDQLRLDYEGWWKEQKGYRPLGTGVPTEPPFRNSRYKGLTRIELGHILAARTGDGDFDRYHERWGHNCPLGCRACNQAKERGHWWTCKALPRPWSQRFADKLLKNTKATSYVANVLRRNLMLLKEKQQPEPELSCLDTTEAAPPQETRRGRSLPPQTTGERPQQGQPRMTQPTPRQQGQQRRRGRGGRS</sequence>
<feature type="compositionally biased region" description="Basic and acidic residues" evidence="2">
    <location>
        <begin position="59"/>
        <end position="75"/>
    </location>
</feature>
<dbReference type="PANTHER" id="PTHR12072">
    <property type="entry name" value="CWF19, CELL CYCLE CONTROL PROTEIN"/>
    <property type="match status" value="1"/>
</dbReference>
<dbReference type="GeneID" id="98117797"/>
<dbReference type="SUPFAM" id="SSF54197">
    <property type="entry name" value="HIT-like"/>
    <property type="match status" value="1"/>
</dbReference>
<evidence type="ECO:0000313" key="5">
    <source>
        <dbReference type="EMBL" id="KAL2887684.1"/>
    </source>
</evidence>
<feature type="compositionally biased region" description="Basic and acidic residues" evidence="2">
    <location>
        <begin position="117"/>
        <end position="146"/>
    </location>
</feature>
<feature type="compositionally biased region" description="Basic and acidic residues" evidence="2">
    <location>
        <begin position="200"/>
        <end position="209"/>
    </location>
</feature>
<dbReference type="Proteomes" id="UP001610728">
    <property type="component" value="Unassembled WGS sequence"/>
</dbReference>
<gene>
    <name evidence="5" type="ORF">HOO65_040021</name>
</gene>
<evidence type="ECO:0000313" key="6">
    <source>
        <dbReference type="Proteomes" id="UP001610728"/>
    </source>
</evidence>
<feature type="region of interest" description="Disordered" evidence="2">
    <location>
        <begin position="1"/>
        <end position="216"/>
    </location>
</feature>
<feature type="compositionally biased region" description="Basic residues" evidence="2">
    <location>
        <begin position="76"/>
        <end position="101"/>
    </location>
</feature>
<evidence type="ECO:0000259" key="4">
    <source>
        <dbReference type="Pfam" id="PF04677"/>
    </source>
</evidence>
<feature type="domain" description="Cwf19-like protein C-terminal" evidence="3">
    <location>
        <begin position="640"/>
        <end position="742"/>
    </location>
</feature>
<dbReference type="Pfam" id="PF04676">
    <property type="entry name" value="CwfJ_C_2"/>
    <property type="match status" value="1"/>
</dbReference>
<reference evidence="5 6" key="1">
    <citation type="submission" date="2020-05" db="EMBL/GenBank/DDBJ databases">
        <title>Ceratocystis lukuohia genome.</title>
        <authorList>
            <person name="Harrington T.C."/>
            <person name="Kim K."/>
            <person name="Mayers C.G."/>
        </authorList>
    </citation>
    <scope>NUCLEOTIDE SEQUENCE [LARGE SCALE GENOMIC DNA]</scope>
    <source>
        <strain evidence="5 6">C4212</strain>
    </source>
</reference>
<dbReference type="InterPro" id="IPR036265">
    <property type="entry name" value="HIT-like_sf"/>
</dbReference>
<proteinExistence type="inferred from homology"/>
<dbReference type="RefSeq" id="XP_070858864.1">
    <property type="nucleotide sequence ID" value="XM_071002532.1"/>
</dbReference>
<feature type="compositionally biased region" description="Basic and acidic residues" evidence="2">
    <location>
        <begin position="181"/>
        <end position="191"/>
    </location>
</feature>
<feature type="region of interest" description="Disordered" evidence="2">
    <location>
        <begin position="942"/>
        <end position="1004"/>
    </location>
</feature>
<dbReference type="PANTHER" id="PTHR12072:SF5">
    <property type="entry name" value="CWF19-LIKE PROTEIN 2"/>
    <property type="match status" value="1"/>
</dbReference>
<feature type="compositionally biased region" description="Basic residues" evidence="2">
    <location>
        <begin position="995"/>
        <end position="1004"/>
    </location>
</feature>
<evidence type="ECO:0000256" key="2">
    <source>
        <dbReference type="SAM" id="MobiDB-lite"/>
    </source>
</evidence>
<dbReference type="EMBL" id="JABSNW010000004">
    <property type="protein sequence ID" value="KAL2887684.1"/>
    <property type="molecule type" value="Genomic_DNA"/>
</dbReference>
<name>A0ABR4MHD2_9PEZI</name>
<dbReference type="InterPro" id="IPR006767">
    <property type="entry name" value="Cwf19-like_C_dom-2"/>
</dbReference>
<protein>
    <submittedName>
        <fullName evidence="5">Pre-mRNA-splicing factor cwf19</fullName>
    </submittedName>
</protein>
<feature type="compositionally biased region" description="Basic and acidic residues" evidence="2">
    <location>
        <begin position="12"/>
        <end position="26"/>
    </location>
</feature>
<accession>A0ABR4MHD2</accession>
<feature type="domain" description="Cwf19-like C-terminal" evidence="4">
    <location>
        <begin position="509"/>
        <end position="631"/>
    </location>
</feature>
<feature type="compositionally biased region" description="Basic and acidic residues" evidence="2">
    <location>
        <begin position="38"/>
        <end position="51"/>
    </location>
</feature>
<dbReference type="Pfam" id="PF04677">
    <property type="entry name" value="CwfJ_C_1"/>
    <property type="match status" value="1"/>
</dbReference>
<feature type="compositionally biased region" description="Low complexity" evidence="2">
    <location>
        <begin position="976"/>
        <end position="994"/>
    </location>
</feature>
<evidence type="ECO:0000259" key="3">
    <source>
        <dbReference type="Pfam" id="PF04676"/>
    </source>
</evidence>
<comment type="similarity">
    <text evidence="1">Belongs to the CWF19 family.</text>
</comment>
<dbReference type="InterPro" id="IPR040194">
    <property type="entry name" value="Cwf19-like"/>
</dbReference>
<dbReference type="InterPro" id="IPR006768">
    <property type="entry name" value="Cwf19-like_C_dom-1"/>
</dbReference>
<keyword evidence="6" id="KW-1185">Reference proteome</keyword>